<keyword evidence="9" id="KW-1185">Reference proteome</keyword>
<dbReference type="InterPro" id="IPR039455">
    <property type="entry name" value="EPFL"/>
</dbReference>
<keyword evidence="3 7" id="KW-0217">Developmental protein</keyword>
<evidence type="ECO:0000256" key="1">
    <source>
        <dbReference type="ARBA" id="ARBA00004613"/>
    </source>
</evidence>
<keyword evidence="5 7" id="KW-0732">Signal</keyword>
<dbReference type="EMBL" id="JAGKQH010000017">
    <property type="protein sequence ID" value="KAG6574959.1"/>
    <property type="molecule type" value="Genomic_DNA"/>
</dbReference>
<dbReference type="PANTHER" id="PTHR33109:SF4">
    <property type="entry name" value="EPIDERMAL PATTERNING FACTOR-LIKE PROTEIN 6"/>
    <property type="match status" value="1"/>
</dbReference>
<evidence type="ECO:0000256" key="3">
    <source>
        <dbReference type="ARBA" id="ARBA00022473"/>
    </source>
</evidence>
<evidence type="ECO:0000313" key="9">
    <source>
        <dbReference type="Proteomes" id="UP000685013"/>
    </source>
</evidence>
<dbReference type="GO" id="GO:0010052">
    <property type="term" value="P:guard cell differentiation"/>
    <property type="evidence" value="ECO:0007669"/>
    <property type="project" value="UniProtKB-UniRule"/>
</dbReference>
<organism evidence="8 9">
    <name type="scientific">Cucurbita argyrosperma subsp. sororia</name>
    <dbReference type="NCBI Taxonomy" id="37648"/>
    <lineage>
        <taxon>Eukaryota</taxon>
        <taxon>Viridiplantae</taxon>
        <taxon>Streptophyta</taxon>
        <taxon>Embryophyta</taxon>
        <taxon>Tracheophyta</taxon>
        <taxon>Spermatophyta</taxon>
        <taxon>Magnoliopsida</taxon>
        <taxon>eudicotyledons</taxon>
        <taxon>Gunneridae</taxon>
        <taxon>Pentapetalae</taxon>
        <taxon>rosids</taxon>
        <taxon>fabids</taxon>
        <taxon>Cucurbitales</taxon>
        <taxon>Cucurbitaceae</taxon>
        <taxon>Cucurbiteae</taxon>
        <taxon>Cucurbita</taxon>
    </lineage>
</organism>
<proteinExistence type="inferred from homology"/>
<dbReference type="Proteomes" id="UP000685013">
    <property type="component" value="Chromosome 17"/>
</dbReference>
<comment type="subcellular location">
    <subcellularLocation>
        <location evidence="1 7">Secreted</location>
    </subcellularLocation>
</comment>
<comment type="caution">
    <text evidence="8">The sequence shown here is derived from an EMBL/GenBank/DDBJ whole genome shotgun (WGS) entry which is preliminary data.</text>
</comment>
<dbReference type="Pfam" id="PF17181">
    <property type="entry name" value="EPF"/>
    <property type="match status" value="1"/>
</dbReference>
<feature type="signal peptide" evidence="7">
    <location>
        <begin position="1"/>
        <end position="32"/>
    </location>
</feature>
<sequence>MAVVLHHHRRRRPPRPTLLLLAALLLLASAIAARPTPIGKSLNSIPLINPFLGFTKTEETEFPAMTRRRLRGLGSSPPICRSKCGSCSPCTAVHIPIQPGLSLPSEYYPEAWRCKCGNSLYLP</sequence>
<evidence type="ECO:0000256" key="2">
    <source>
        <dbReference type="ARBA" id="ARBA00008127"/>
    </source>
</evidence>
<evidence type="ECO:0000256" key="5">
    <source>
        <dbReference type="ARBA" id="ARBA00022729"/>
    </source>
</evidence>
<gene>
    <name evidence="8" type="primary">EPFL4</name>
    <name evidence="8" type="ORF">SDJN03_25598</name>
</gene>
<dbReference type="PANTHER" id="PTHR33109">
    <property type="entry name" value="EPIDERMAL PATTERNING FACTOR-LIKE PROTEIN 4"/>
    <property type="match status" value="1"/>
</dbReference>
<dbReference type="GO" id="GO:0005576">
    <property type="term" value="C:extracellular region"/>
    <property type="evidence" value="ECO:0007669"/>
    <property type="project" value="UniProtKB-SubCell"/>
</dbReference>
<evidence type="ECO:0000256" key="7">
    <source>
        <dbReference type="RuleBase" id="RU367102"/>
    </source>
</evidence>
<protein>
    <recommendedName>
        <fullName evidence="7">Epidermal patterning factor-like protein</fullName>
    </recommendedName>
</protein>
<accession>A0AAV6M3B1</accession>
<feature type="chain" id="PRO_5043093662" description="Epidermal patterning factor-like protein" evidence="7">
    <location>
        <begin position="33"/>
        <end position="123"/>
    </location>
</feature>
<keyword evidence="6" id="KW-1015">Disulfide bond</keyword>
<evidence type="ECO:0000313" key="8">
    <source>
        <dbReference type="EMBL" id="KAG6574959.1"/>
    </source>
</evidence>
<name>A0AAV6M3B1_9ROSI</name>
<reference evidence="8 9" key="1">
    <citation type="journal article" date="2021" name="Hortic Res">
        <title>The domestication of Cucurbita argyrosperma as revealed by the genome of its wild relative.</title>
        <authorList>
            <person name="Barrera-Redondo J."/>
            <person name="Sanchez-de la Vega G."/>
            <person name="Aguirre-Liguori J.A."/>
            <person name="Castellanos-Morales G."/>
            <person name="Gutierrez-Guerrero Y.T."/>
            <person name="Aguirre-Dugua X."/>
            <person name="Aguirre-Planter E."/>
            <person name="Tenaillon M.I."/>
            <person name="Lira-Saade R."/>
            <person name="Eguiarte L.E."/>
        </authorList>
    </citation>
    <scope>NUCLEOTIDE SEQUENCE [LARGE SCALE GENOMIC DNA]</scope>
    <source>
        <strain evidence="8">JBR-2021</strain>
    </source>
</reference>
<evidence type="ECO:0000256" key="4">
    <source>
        <dbReference type="ARBA" id="ARBA00022525"/>
    </source>
</evidence>
<dbReference type="AlphaFoldDB" id="A0AAV6M3B1"/>
<comment type="similarity">
    <text evidence="2 7">Belongs to the plant cysteine rich small secretory peptide family. Epidermal patterning factor subfamily.</text>
</comment>
<evidence type="ECO:0000256" key="6">
    <source>
        <dbReference type="ARBA" id="ARBA00023157"/>
    </source>
</evidence>
<feature type="non-terminal residue" evidence="8">
    <location>
        <position position="1"/>
    </location>
</feature>
<comment type="function">
    <text evidence="7">Controls stomatal patterning.</text>
</comment>
<keyword evidence="4 7" id="KW-0964">Secreted</keyword>